<comment type="miscellaneous">
    <text evidence="9">The reaction proceeds by a bi uni uni bi ping pong mechanism.</text>
</comment>
<dbReference type="PANTHER" id="PTHR21299:SF1">
    <property type="entry name" value="PANTOATE--BETA-ALANINE LIGASE"/>
    <property type="match status" value="1"/>
</dbReference>
<feature type="binding site" evidence="9">
    <location>
        <position position="61"/>
    </location>
    <ligand>
        <name>beta-alanine</name>
        <dbReference type="ChEBI" id="CHEBI:57966"/>
    </ligand>
</feature>
<evidence type="ECO:0000256" key="5">
    <source>
        <dbReference type="ARBA" id="ARBA00022655"/>
    </source>
</evidence>
<feature type="binding site" evidence="9">
    <location>
        <begin position="30"/>
        <end position="37"/>
    </location>
    <ligand>
        <name>ATP</name>
        <dbReference type="ChEBI" id="CHEBI:30616"/>
    </ligand>
</feature>
<dbReference type="EMBL" id="JAFELM010000045">
    <property type="protein sequence ID" value="MBM6619832.1"/>
    <property type="molecule type" value="Genomic_DNA"/>
</dbReference>
<feature type="binding site" evidence="9">
    <location>
        <begin position="147"/>
        <end position="150"/>
    </location>
    <ligand>
        <name>ATP</name>
        <dbReference type="ChEBI" id="CHEBI:30616"/>
    </ligand>
</feature>
<evidence type="ECO:0000313" key="11">
    <source>
        <dbReference type="Proteomes" id="UP001518925"/>
    </source>
</evidence>
<comment type="caution">
    <text evidence="10">The sequence shown here is derived from an EMBL/GenBank/DDBJ whole genome shotgun (WGS) entry which is preliminary data.</text>
</comment>
<feature type="binding site" evidence="9">
    <location>
        <position position="153"/>
    </location>
    <ligand>
        <name>(R)-pantoate</name>
        <dbReference type="ChEBI" id="CHEBI:15980"/>
    </ligand>
</feature>
<dbReference type="Gene3D" id="3.40.50.620">
    <property type="entry name" value="HUPs"/>
    <property type="match status" value="1"/>
</dbReference>
<comment type="function">
    <text evidence="9">Catalyzes the condensation of pantoate with beta-alanine in an ATP-dependent reaction via a pantoyl-adenylate intermediate.</text>
</comment>
<evidence type="ECO:0000256" key="7">
    <source>
        <dbReference type="ARBA" id="ARBA00022840"/>
    </source>
</evidence>
<dbReference type="InterPro" id="IPR004821">
    <property type="entry name" value="Cyt_trans-like"/>
</dbReference>
<dbReference type="Gene3D" id="3.30.1300.10">
    <property type="entry name" value="Pantoate-beta-alanine ligase, C-terminal domain"/>
    <property type="match status" value="1"/>
</dbReference>
<protein>
    <recommendedName>
        <fullName evidence="9">Pantothenate synthetase</fullName>
        <shortName evidence="9">PS</shortName>
        <ecNumber evidence="9">6.3.2.1</ecNumber>
    </recommendedName>
    <alternativeName>
        <fullName evidence="9">Pantoate--beta-alanine ligase</fullName>
    </alternativeName>
    <alternativeName>
        <fullName evidence="9">Pantoate-activating enzyme</fullName>
    </alternativeName>
</protein>
<evidence type="ECO:0000256" key="8">
    <source>
        <dbReference type="ARBA" id="ARBA00048258"/>
    </source>
</evidence>
<organism evidence="10 11">
    <name type="scientific">Bacillus suaedaesalsae</name>
    <dbReference type="NCBI Taxonomy" id="2810349"/>
    <lineage>
        <taxon>Bacteria</taxon>
        <taxon>Bacillati</taxon>
        <taxon>Bacillota</taxon>
        <taxon>Bacilli</taxon>
        <taxon>Bacillales</taxon>
        <taxon>Bacillaceae</taxon>
        <taxon>Bacillus</taxon>
    </lineage>
</organism>
<dbReference type="NCBIfam" id="TIGR00125">
    <property type="entry name" value="cyt_tran_rel"/>
    <property type="match status" value="1"/>
</dbReference>
<reference evidence="10 11" key="1">
    <citation type="submission" date="2021-02" db="EMBL/GenBank/DDBJ databases">
        <title>Bacillus sp. RD4P76, an endophyte from a halophyte.</title>
        <authorList>
            <person name="Sun J.-Q."/>
        </authorList>
    </citation>
    <scope>NUCLEOTIDE SEQUENCE [LARGE SCALE GENOMIC DNA]</scope>
    <source>
        <strain evidence="10 11">RD4P76</strain>
    </source>
</reference>
<sequence>MEIIKTIKEMQQKIEQLKKDGQTIGFVPTMGYLHEGHLTLVEEARKKADIVIMSIFVNPLQFGPNEDFDRYPRDIERDERLANQAGVNFLFYPEVREMYKTEMSFHITVKGLADVLCGSNRPGHFDGVAAVLIKLFNIVQPHFAFFGMKDAQQVAVVTSLVEQFNFPIEIVPVPTVREEDGLAKSSRNVYLLEEERKDATVLFQSLQLAKGLIKAGEKNREKIQSEMKRYINQHSSASIDYVEIYTFPDLKPLQSLSGLVLIAGAIRFTNVRLIDNMTIDI</sequence>
<evidence type="ECO:0000256" key="3">
    <source>
        <dbReference type="ARBA" id="ARBA00022490"/>
    </source>
</evidence>
<proteinExistence type="inferred from homology"/>
<dbReference type="Pfam" id="PF02569">
    <property type="entry name" value="Pantoate_ligase"/>
    <property type="match status" value="1"/>
</dbReference>
<gene>
    <name evidence="9" type="primary">panC</name>
    <name evidence="10" type="ORF">JR050_19400</name>
</gene>
<feature type="binding site" evidence="9">
    <location>
        <begin position="184"/>
        <end position="187"/>
    </location>
    <ligand>
        <name>ATP</name>
        <dbReference type="ChEBI" id="CHEBI:30616"/>
    </ligand>
</feature>
<comment type="subunit">
    <text evidence="9">Homodimer.</text>
</comment>
<name>A0ABS2DMX3_9BACI</name>
<evidence type="ECO:0000313" key="10">
    <source>
        <dbReference type="EMBL" id="MBM6619832.1"/>
    </source>
</evidence>
<evidence type="ECO:0000256" key="2">
    <source>
        <dbReference type="ARBA" id="ARBA00009256"/>
    </source>
</evidence>
<keyword evidence="6 9" id="KW-0547">Nucleotide-binding</keyword>
<dbReference type="EC" id="6.3.2.1" evidence="9"/>
<evidence type="ECO:0000256" key="1">
    <source>
        <dbReference type="ARBA" id="ARBA00004990"/>
    </source>
</evidence>
<keyword evidence="5 9" id="KW-0566">Pantothenate biosynthesis</keyword>
<comment type="pathway">
    <text evidence="1 9">Cofactor biosynthesis; (R)-pantothenate biosynthesis; (R)-pantothenate from (R)-pantoate and beta-alanine: step 1/1.</text>
</comment>
<keyword evidence="4 9" id="KW-0436">Ligase</keyword>
<evidence type="ECO:0000256" key="9">
    <source>
        <dbReference type="HAMAP-Rule" id="MF_00158"/>
    </source>
</evidence>
<dbReference type="InterPro" id="IPR014729">
    <property type="entry name" value="Rossmann-like_a/b/a_fold"/>
</dbReference>
<feature type="binding site" evidence="9">
    <location>
        <position position="61"/>
    </location>
    <ligand>
        <name>(R)-pantoate</name>
        <dbReference type="ChEBI" id="CHEBI:15980"/>
    </ligand>
</feature>
<dbReference type="RefSeq" id="WP_204205313.1">
    <property type="nucleotide sequence ID" value="NZ_JAFELM010000045.1"/>
</dbReference>
<comment type="similarity">
    <text evidence="2 9">Belongs to the pantothenate synthetase family.</text>
</comment>
<dbReference type="CDD" id="cd00560">
    <property type="entry name" value="PanC"/>
    <property type="match status" value="1"/>
</dbReference>
<accession>A0ABS2DMX3</accession>
<evidence type="ECO:0000256" key="4">
    <source>
        <dbReference type="ARBA" id="ARBA00022598"/>
    </source>
</evidence>
<dbReference type="GO" id="GO:0004592">
    <property type="term" value="F:pantoate-beta-alanine ligase activity"/>
    <property type="evidence" value="ECO:0007669"/>
    <property type="project" value="UniProtKB-EC"/>
</dbReference>
<dbReference type="NCBIfam" id="TIGR00018">
    <property type="entry name" value="panC"/>
    <property type="match status" value="1"/>
</dbReference>
<dbReference type="SUPFAM" id="SSF52374">
    <property type="entry name" value="Nucleotidylyl transferase"/>
    <property type="match status" value="1"/>
</dbReference>
<dbReference type="Proteomes" id="UP001518925">
    <property type="component" value="Unassembled WGS sequence"/>
</dbReference>
<keyword evidence="11" id="KW-1185">Reference proteome</keyword>
<comment type="subcellular location">
    <subcellularLocation>
        <location evidence="9">Cytoplasm</location>
    </subcellularLocation>
</comment>
<evidence type="ECO:0000256" key="6">
    <source>
        <dbReference type="ARBA" id="ARBA00022741"/>
    </source>
</evidence>
<feature type="active site" description="Proton donor" evidence="9">
    <location>
        <position position="37"/>
    </location>
</feature>
<dbReference type="InterPro" id="IPR042176">
    <property type="entry name" value="Pantoate_ligase_C"/>
</dbReference>
<keyword evidence="7 9" id="KW-0067">ATP-binding</keyword>
<keyword evidence="3 9" id="KW-0963">Cytoplasm</keyword>
<dbReference type="InterPro" id="IPR003721">
    <property type="entry name" value="Pantoate_ligase"/>
</dbReference>
<dbReference type="HAMAP" id="MF_00158">
    <property type="entry name" value="PanC"/>
    <property type="match status" value="1"/>
</dbReference>
<dbReference type="PANTHER" id="PTHR21299">
    <property type="entry name" value="CYTIDYLATE KINASE/PANTOATE-BETA-ALANINE LIGASE"/>
    <property type="match status" value="1"/>
</dbReference>
<feature type="binding site" evidence="9">
    <location>
        <position position="176"/>
    </location>
    <ligand>
        <name>ATP</name>
        <dbReference type="ChEBI" id="CHEBI:30616"/>
    </ligand>
</feature>
<comment type="catalytic activity">
    <reaction evidence="8 9">
        <text>(R)-pantoate + beta-alanine + ATP = (R)-pantothenate + AMP + diphosphate + H(+)</text>
        <dbReference type="Rhea" id="RHEA:10912"/>
        <dbReference type="ChEBI" id="CHEBI:15378"/>
        <dbReference type="ChEBI" id="CHEBI:15980"/>
        <dbReference type="ChEBI" id="CHEBI:29032"/>
        <dbReference type="ChEBI" id="CHEBI:30616"/>
        <dbReference type="ChEBI" id="CHEBI:33019"/>
        <dbReference type="ChEBI" id="CHEBI:57966"/>
        <dbReference type="ChEBI" id="CHEBI:456215"/>
        <dbReference type="EC" id="6.3.2.1"/>
    </reaction>
</comment>